<dbReference type="PATRIC" id="fig|1454006.5.peg.1832"/>
<name>A0A0C5WBY7_9FLAO</name>
<evidence type="ECO:0000256" key="2">
    <source>
        <dbReference type="SAM" id="SignalP"/>
    </source>
</evidence>
<dbReference type="STRING" id="1454006.AW14_09270"/>
<dbReference type="HOGENOM" id="CLU_637597_0_0_10"/>
<evidence type="ECO:0000313" key="4">
    <source>
        <dbReference type="Proteomes" id="UP000032229"/>
    </source>
</evidence>
<accession>A0A0C5WBY7</accession>
<dbReference type="EMBL" id="CP007202">
    <property type="protein sequence ID" value="AJR03777.1"/>
    <property type="molecule type" value="Genomic_DNA"/>
</dbReference>
<dbReference type="AlphaFoldDB" id="A0A0C5WBY7"/>
<dbReference type="SMART" id="SM00028">
    <property type="entry name" value="TPR"/>
    <property type="match status" value="3"/>
</dbReference>
<dbReference type="PROSITE" id="PS51257">
    <property type="entry name" value="PROKAR_LIPOPROTEIN"/>
    <property type="match status" value="1"/>
</dbReference>
<dbReference type="Proteomes" id="UP000032229">
    <property type="component" value="Chromosome"/>
</dbReference>
<dbReference type="PROSITE" id="PS50005">
    <property type="entry name" value="TPR"/>
    <property type="match status" value="1"/>
</dbReference>
<protein>
    <submittedName>
        <fullName evidence="3">Cell surface protein</fullName>
    </submittedName>
</protein>
<dbReference type="InterPro" id="IPR019734">
    <property type="entry name" value="TPR_rpt"/>
</dbReference>
<dbReference type="Pfam" id="PF13181">
    <property type="entry name" value="TPR_8"/>
    <property type="match status" value="1"/>
</dbReference>
<sequence length="430" mass="49395">MMTLRLITLFCTLVSVLSCTISPKQVTQVQQYEAYLLPDNNPDLKTTAAELAFWKAKHQKHPEQFPYVAKIASCYNHLFGITGDIDCLKLAETYYMQAVEMTHYTNSGYLKSLASNYISQHKFKAALALLKKAETIGDHLEGTQKMLFDVHLELGNYDLAKTYLDTFSDDSDFDYLIRVAKWSDHRGQLDVAIKYLEKARDKAEFANNKSEKQWIYTNLADFYGHHGNIEASYQHFLKALELNPNDAYAKKGIAWIVYSHEKNPKEALRIIESISKNYHDPDYYLLQAEIAEFKGDDKLKDAFLNTYKIAVDNNNYGDMYNKYNALLYAENKAESAKALKIAHREINNRPTPQSYDLLAWTYFNQGDYKDALQVVETHIDGKTFEPEVLFHAAKIYKACGALKKVNVLKKELQESTFELGPLMAQKIENI</sequence>
<dbReference type="Gene3D" id="1.25.40.10">
    <property type="entry name" value="Tetratricopeptide repeat domain"/>
    <property type="match status" value="3"/>
</dbReference>
<keyword evidence="1" id="KW-0802">TPR repeat</keyword>
<keyword evidence="2" id="KW-0732">Signal</keyword>
<keyword evidence="4" id="KW-1185">Reference proteome</keyword>
<gene>
    <name evidence="3" type="ORF">AW14_09270</name>
</gene>
<evidence type="ECO:0000313" key="3">
    <source>
        <dbReference type="EMBL" id="AJR03777.1"/>
    </source>
</evidence>
<reference evidence="3 4" key="1">
    <citation type="submission" date="2014-02" db="EMBL/GenBank/DDBJ databases">
        <authorList>
            <person name="Young C.-C."/>
            <person name="Hameed A."/>
            <person name="Huang H.-C."/>
            <person name="Shahina M."/>
        </authorList>
    </citation>
    <scope>NUCLEOTIDE SEQUENCE [LARGE SCALE GENOMIC DNA]</scope>
    <source>
        <strain evidence="3 4">CC-SAMT-1</strain>
    </source>
</reference>
<dbReference type="SUPFAM" id="SSF81901">
    <property type="entry name" value="HCP-like"/>
    <property type="match status" value="1"/>
</dbReference>
<dbReference type="InterPro" id="IPR011990">
    <property type="entry name" value="TPR-like_helical_dom_sf"/>
</dbReference>
<feature type="signal peptide" evidence="2">
    <location>
        <begin position="1"/>
        <end position="20"/>
    </location>
</feature>
<organism evidence="3 4">
    <name type="scientific">Siansivirga zeaxanthinifaciens CC-SAMT-1</name>
    <dbReference type="NCBI Taxonomy" id="1454006"/>
    <lineage>
        <taxon>Bacteria</taxon>
        <taxon>Pseudomonadati</taxon>
        <taxon>Bacteroidota</taxon>
        <taxon>Flavobacteriia</taxon>
        <taxon>Flavobacteriales</taxon>
        <taxon>Flavobacteriaceae</taxon>
        <taxon>Siansivirga</taxon>
    </lineage>
</organism>
<feature type="chain" id="PRO_5002184219" evidence="2">
    <location>
        <begin position="21"/>
        <end position="430"/>
    </location>
</feature>
<evidence type="ECO:0000256" key="1">
    <source>
        <dbReference type="PROSITE-ProRule" id="PRU00339"/>
    </source>
</evidence>
<feature type="repeat" description="TPR" evidence="1">
    <location>
        <begin position="213"/>
        <end position="246"/>
    </location>
</feature>
<proteinExistence type="predicted"/>
<dbReference type="KEGG" id="sze:AW14_09270"/>